<feature type="chain" id="PRO_5032846786" description="Glutamate receptor 1" evidence="22">
    <location>
        <begin position="23"/>
        <end position="1303"/>
    </location>
</feature>
<keyword evidence="2" id="KW-0813">Transport</keyword>
<keyword evidence="7" id="KW-0770">Synapse</keyword>
<evidence type="ECO:0000256" key="16">
    <source>
        <dbReference type="ARBA" id="ARBA00072754"/>
    </source>
</evidence>
<reference evidence="25" key="1">
    <citation type="submission" date="2021-02" db="EMBL/GenBank/DDBJ databases">
        <authorList>
            <person name="Nowell W R."/>
        </authorList>
    </citation>
    <scope>NUCLEOTIDE SEQUENCE</scope>
</reference>
<keyword evidence="14" id="KW-0407">Ion channel</keyword>
<feature type="compositionally biased region" description="Basic residues" evidence="20">
    <location>
        <begin position="1246"/>
        <end position="1256"/>
    </location>
</feature>
<evidence type="ECO:0000256" key="7">
    <source>
        <dbReference type="ARBA" id="ARBA00023018"/>
    </source>
</evidence>
<evidence type="ECO:0000313" key="25">
    <source>
        <dbReference type="EMBL" id="CAF1085785.1"/>
    </source>
</evidence>
<evidence type="ECO:0000256" key="8">
    <source>
        <dbReference type="ARBA" id="ARBA00023065"/>
    </source>
</evidence>
<evidence type="ECO:0000256" key="5">
    <source>
        <dbReference type="ARBA" id="ARBA00022729"/>
    </source>
</evidence>
<evidence type="ECO:0000256" key="9">
    <source>
        <dbReference type="ARBA" id="ARBA00023136"/>
    </source>
</evidence>
<feature type="binding site" evidence="17">
    <location>
        <position position="755"/>
    </location>
    <ligand>
        <name>L-glutamate</name>
        <dbReference type="ChEBI" id="CHEBI:29985"/>
    </ligand>
</feature>
<dbReference type="GO" id="GO:0007166">
    <property type="term" value="P:cell surface receptor signaling pathway"/>
    <property type="evidence" value="ECO:0007669"/>
    <property type="project" value="UniProtKB-ARBA"/>
</dbReference>
<feature type="binding site" evidence="17">
    <location>
        <position position="589"/>
    </location>
    <ligand>
        <name>L-glutamate</name>
        <dbReference type="ChEBI" id="CHEBI:29985"/>
    </ligand>
</feature>
<keyword evidence="9 21" id="KW-0472">Membrane</keyword>
<evidence type="ECO:0000256" key="12">
    <source>
        <dbReference type="ARBA" id="ARBA00023257"/>
    </source>
</evidence>
<evidence type="ECO:0000256" key="3">
    <source>
        <dbReference type="ARBA" id="ARBA00022475"/>
    </source>
</evidence>
<keyword evidence="13" id="KW-1071">Ligand-gated ion channel</keyword>
<dbReference type="GO" id="GO:0034702">
    <property type="term" value="C:monoatomic ion channel complex"/>
    <property type="evidence" value="ECO:0007669"/>
    <property type="project" value="UniProtKB-ARBA"/>
</dbReference>
<evidence type="ECO:0000256" key="20">
    <source>
        <dbReference type="SAM" id="MobiDB-lite"/>
    </source>
</evidence>
<dbReference type="Pfam" id="PF01094">
    <property type="entry name" value="ANF_receptor"/>
    <property type="match status" value="1"/>
</dbReference>
<evidence type="ECO:0000256" key="1">
    <source>
        <dbReference type="ARBA" id="ARBA00008685"/>
    </source>
</evidence>
<feature type="signal peptide" evidence="22">
    <location>
        <begin position="1"/>
        <end position="22"/>
    </location>
</feature>
<comment type="similarity">
    <text evidence="1">Belongs to the glutamate-gated ion channel (TC 1.A.10.1) family.</text>
</comment>
<feature type="transmembrane region" description="Helical" evidence="21">
    <location>
        <begin position="705"/>
        <end position="727"/>
    </location>
</feature>
<feature type="transmembrane region" description="Helical" evidence="21">
    <location>
        <begin position="892"/>
        <end position="914"/>
    </location>
</feature>
<dbReference type="SUPFAM" id="SSF53822">
    <property type="entry name" value="Periplasmic binding protein-like I"/>
    <property type="match status" value="1"/>
</dbReference>
<dbReference type="Proteomes" id="UP000663845">
    <property type="component" value="Unassembled WGS sequence"/>
</dbReference>
<protein>
    <recommendedName>
        <fullName evidence="16">Glutamate receptor 1</fullName>
    </recommendedName>
</protein>
<keyword evidence="12" id="KW-0628">Postsynaptic cell membrane</keyword>
<evidence type="ECO:0000256" key="10">
    <source>
        <dbReference type="ARBA" id="ARBA00023170"/>
    </source>
</evidence>
<evidence type="ECO:0000256" key="17">
    <source>
        <dbReference type="PIRSR" id="PIRSR601508-1"/>
    </source>
</evidence>
<dbReference type="FunFam" id="1.10.287.70:FF:000064">
    <property type="entry name" value="Glutamate receptor ionotropic, kainate"/>
    <property type="match status" value="1"/>
</dbReference>
<feature type="binding site" evidence="17">
    <location>
        <position position="582"/>
    </location>
    <ligand>
        <name>L-glutamate</name>
        <dbReference type="ChEBI" id="CHEBI:29985"/>
    </ligand>
</feature>
<dbReference type="PRINTS" id="PR00177">
    <property type="entry name" value="NMDARECEPTOR"/>
</dbReference>
<comment type="subcellular location">
    <subcellularLocation>
        <location evidence="15">Postsynaptic cell membrane</location>
        <topology evidence="15">Multi-pass membrane protein</topology>
    </subcellularLocation>
</comment>
<dbReference type="FunFam" id="1.10.287.70:FF:000010">
    <property type="entry name" value="Putative glutamate receptor ionotropic kainate 1"/>
    <property type="match status" value="1"/>
</dbReference>
<dbReference type="Gene3D" id="1.10.287.70">
    <property type="match status" value="2"/>
</dbReference>
<feature type="region of interest" description="Disordered" evidence="20">
    <location>
        <begin position="1152"/>
        <end position="1189"/>
    </location>
</feature>
<evidence type="ECO:0000256" key="14">
    <source>
        <dbReference type="ARBA" id="ARBA00023303"/>
    </source>
</evidence>
<evidence type="ECO:0000256" key="21">
    <source>
        <dbReference type="SAM" id="Phobius"/>
    </source>
</evidence>
<evidence type="ECO:0000259" key="23">
    <source>
        <dbReference type="SMART" id="SM00079"/>
    </source>
</evidence>
<feature type="binding site" evidence="17">
    <location>
        <position position="584"/>
    </location>
    <ligand>
        <name>L-glutamate</name>
        <dbReference type="ChEBI" id="CHEBI:29985"/>
    </ligand>
</feature>
<keyword evidence="10" id="KW-0675">Receptor</keyword>
<comment type="caution">
    <text evidence="25">The sequence shown here is derived from an EMBL/GenBank/DDBJ whole genome shotgun (WGS) entry which is preliminary data.</text>
</comment>
<dbReference type="InterPro" id="IPR028082">
    <property type="entry name" value="Peripla_BP_I"/>
</dbReference>
<dbReference type="GO" id="GO:0045211">
    <property type="term" value="C:postsynaptic membrane"/>
    <property type="evidence" value="ECO:0007669"/>
    <property type="project" value="UniProtKB-SubCell"/>
</dbReference>
<dbReference type="EMBL" id="CAJNOG010000217">
    <property type="protein sequence ID" value="CAF1085785.1"/>
    <property type="molecule type" value="Genomic_DNA"/>
</dbReference>
<evidence type="ECO:0000256" key="11">
    <source>
        <dbReference type="ARBA" id="ARBA00023180"/>
    </source>
</evidence>
<dbReference type="InterPro" id="IPR019594">
    <property type="entry name" value="Glu/Gly-bd"/>
</dbReference>
<dbReference type="SUPFAM" id="SSF53850">
    <property type="entry name" value="Periplasmic binding protein-like II"/>
    <property type="match status" value="2"/>
</dbReference>
<evidence type="ECO:0000256" key="15">
    <source>
        <dbReference type="ARBA" id="ARBA00034104"/>
    </source>
</evidence>
<feature type="transmembrane region" description="Helical" evidence="21">
    <location>
        <begin position="1074"/>
        <end position="1098"/>
    </location>
</feature>
<evidence type="ECO:0000256" key="19">
    <source>
        <dbReference type="PIRSR" id="PIRSR601508-3"/>
    </source>
</evidence>
<keyword evidence="3" id="KW-1003">Cell membrane</keyword>
<dbReference type="InterPro" id="IPR001508">
    <property type="entry name" value="Iono_Glu_rcpt_met"/>
</dbReference>
<organism evidence="25 26">
    <name type="scientific">Adineta steineri</name>
    <dbReference type="NCBI Taxonomy" id="433720"/>
    <lineage>
        <taxon>Eukaryota</taxon>
        <taxon>Metazoa</taxon>
        <taxon>Spiralia</taxon>
        <taxon>Gnathifera</taxon>
        <taxon>Rotifera</taxon>
        <taxon>Eurotatoria</taxon>
        <taxon>Bdelloidea</taxon>
        <taxon>Adinetida</taxon>
        <taxon>Adinetidae</taxon>
        <taxon>Adineta</taxon>
    </lineage>
</organism>
<feature type="transmembrane region" description="Helical" evidence="21">
    <location>
        <begin position="816"/>
        <end position="835"/>
    </location>
</feature>
<evidence type="ECO:0000256" key="4">
    <source>
        <dbReference type="ARBA" id="ARBA00022692"/>
    </source>
</evidence>
<dbReference type="InterPro" id="IPR001828">
    <property type="entry name" value="ANF_lig-bd_rcpt"/>
</dbReference>
<evidence type="ECO:0000256" key="2">
    <source>
        <dbReference type="ARBA" id="ARBA00022448"/>
    </source>
</evidence>
<keyword evidence="11" id="KW-0325">Glycoprotein</keyword>
<dbReference type="InterPro" id="IPR001320">
    <property type="entry name" value="Iontro_rcpt_C"/>
</dbReference>
<feature type="site" description="Interaction with the cone snail toxin Con-ikot-ikot" evidence="18">
    <location>
        <position position="761"/>
    </location>
</feature>
<keyword evidence="19" id="KW-1015">Disulfide bond</keyword>
<dbReference type="GO" id="GO:0005230">
    <property type="term" value="F:extracellular ligand-gated monoatomic ion channel activity"/>
    <property type="evidence" value="ECO:0007669"/>
    <property type="project" value="UniProtKB-ARBA"/>
</dbReference>
<dbReference type="Gene3D" id="3.40.190.10">
    <property type="entry name" value="Periplasmic binding protein-like II"/>
    <property type="match status" value="2"/>
</dbReference>
<evidence type="ECO:0000313" key="26">
    <source>
        <dbReference type="Proteomes" id="UP000663845"/>
    </source>
</evidence>
<gene>
    <name evidence="25" type="ORF">JYZ213_LOCUS20552</name>
</gene>
<dbReference type="Pfam" id="PF00060">
    <property type="entry name" value="Lig_chan"/>
    <property type="match status" value="2"/>
</dbReference>
<feature type="domain" description="Ionotropic glutamate receptor C-terminal" evidence="23">
    <location>
        <begin position="502"/>
        <end position="1053"/>
    </location>
</feature>
<feature type="transmembrane region" description="Helical" evidence="21">
    <location>
        <begin position="629"/>
        <end position="648"/>
    </location>
</feature>
<accession>A0A814N5F4</accession>
<keyword evidence="6 21" id="KW-1133">Transmembrane helix</keyword>
<feature type="disulfide bond" evidence="19">
    <location>
        <begin position="1002"/>
        <end position="1057"/>
    </location>
</feature>
<feature type="compositionally biased region" description="Low complexity" evidence="20">
    <location>
        <begin position="1281"/>
        <end position="1291"/>
    </location>
</feature>
<proteinExistence type="inferred from homology"/>
<dbReference type="InterPro" id="IPR015683">
    <property type="entry name" value="Ionotropic_Glu_rcpt"/>
</dbReference>
<dbReference type="FunFam" id="3.40.190.10:FF:000060">
    <property type="entry name" value="Glutamate receptor ionotropic, kainate 1"/>
    <property type="match status" value="1"/>
</dbReference>
<dbReference type="SMART" id="SM00079">
    <property type="entry name" value="PBPe"/>
    <property type="match status" value="1"/>
</dbReference>
<feature type="domain" description="Ionotropic glutamate receptor L-glutamate and glycine-binding" evidence="24">
    <location>
        <begin position="512"/>
        <end position="573"/>
    </location>
</feature>
<dbReference type="FunFam" id="3.40.190.10:FF:000210">
    <property type="entry name" value="Glutamate receptor ionotropic, kainate 1"/>
    <property type="match status" value="1"/>
</dbReference>
<sequence length="1303" mass="148166">MLILIVVHLWSLYVILPTSVVGQQQLPSHTFDITIGGVFTDRDEGTDIQTMESIFKYAIFHYNRLAKDAYNLSFKIRLQEETLSLIAANSAVQTVQDVCSLVHQRRVQGIFGPPYSELATLVHSICYHVDIPFINVCSSCYDVESLDEDIDNDNEHMRRRDRMSINLYPSNQDLNIAFHNLTHKLRWQKFLIIYDMDSGLTRLQKLLNDPGINQTDILVRQFTHYKDRSVLIDAIGRDIFNIILDLNDINTRTILKMALQMGMINSNYHFLLTTLNIDTYDLEDFKYNFVNLTSFRLFNRHHSRVQMAMDSFFTFKTMSNNEINRRLFTTSAALWTDAILAFAYAYDKLIASRLTLGSEIARPNVSCTDERSWPLGIELHSKFNETSAALWTDAILAFAYAYDKLIASRLTLGSEIARPNVSCTDERSWPLGIELHSKFNEISFDGITGKVKFTSNGERTGFDLEIVHLSETGLAKIGVWSREHGANFTLAPSSRSGLFNSTLIVTTIVEAPYVMFKNSQNLSEVLSRNYTNNEFEGFCVDLLDELSRALKFRYKIKPIATGRYDDMVEEVKNKIADLAVAPLTINYAREKQIDFTKPFLSLGIAILFKLPKPEKPGLFSFLSPLSLEIWIYTFAAVFTVSFILLLIARCSPDEWRNPYPCDTEYDYLENRFTVSNTLWFSIGTLMQQGSDVSPSAISTRLVSGIWWFFTLILISSYTANLAAFLTVEKLVNPIESAEDLAKQSKIKYGVVNGGSTEQFFRIADLAVAPLTINYAREKQIDFTKPFLSLGIAILFKLPKPEKPGLFSFLSPLSLEIWIYTFAAVFTVSFILLLIARCSPDEWRNPYPCDTEYDYLENRFTVSNTLWFSIGTLMQQGSDVSPSAISTRLVSGIWWFFTLILISSYTANLAAFLTVEKLVNPIESAEDLAKQSKIKYGVVNGGSTEQFFRESSIPTYQTMWKYMKNNPDIFVKKNQDGIDRVKAESYAFLMESTSIEYTVQRECNLTQIGGLLDNKGYGIGLPEGSPYRERFSEIILDLQEKGIIQKSYNKWWKGKGTCSSEKKDSKANPLGVTNVGGIFVVLLGGVLLSLFVAILEFLWHARKNHANRRHSIWWELLKELRFSIQCGASNRKALITRRCSQCIHDQPEAEPVAIPNQHRHPSCSHRSSSGSMNFTSTLQPPLRHRTTIERTSDLDKFDTLLMLAAERTSRLDSRNKQQQQHHHSPTSSQKRAVPLLIIEQQTSNHVPRIRASHKRFTKSAESSARSSLRIPHHEDDNVSRNSTDASSGSVSSTNLRLPLRVSRL</sequence>
<evidence type="ECO:0000256" key="13">
    <source>
        <dbReference type="ARBA" id="ARBA00023286"/>
    </source>
</evidence>
<feature type="site" description="Crucial to convey clamshell closure to channel opening" evidence="18">
    <location>
        <position position="734"/>
    </location>
</feature>
<evidence type="ECO:0000256" key="22">
    <source>
        <dbReference type="SAM" id="SignalP"/>
    </source>
</evidence>
<dbReference type="Gene3D" id="3.40.50.2300">
    <property type="match status" value="3"/>
</dbReference>
<evidence type="ECO:0000259" key="24">
    <source>
        <dbReference type="SMART" id="SM00918"/>
    </source>
</evidence>
<dbReference type="GO" id="GO:0004888">
    <property type="term" value="F:transmembrane signaling receptor activity"/>
    <property type="evidence" value="ECO:0007669"/>
    <property type="project" value="UniProtKB-ARBA"/>
</dbReference>
<dbReference type="SMART" id="SM00918">
    <property type="entry name" value="Lig_chan-Glu_bd"/>
    <property type="match status" value="1"/>
</dbReference>
<feature type="region of interest" description="Disordered" evidence="20">
    <location>
        <begin position="1209"/>
        <end position="1303"/>
    </location>
</feature>
<evidence type="ECO:0000256" key="6">
    <source>
        <dbReference type="ARBA" id="ARBA00022989"/>
    </source>
</evidence>
<feature type="binding site" evidence="17">
    <location>
        <position position="990"/>
    </location>
    <ligand>
        <name>L-glutamate</name>
        <dbReference type="ChEBI" id="CHEBI:29985"/>
    </ligand>
</feature>
<evidence type="ECO:0000256" key="18">
    <source>
        <dbReference type="PIRSR" id="PIRSR601508-2"/>
    </source>
</evidence>
<keyword evidence="8" id="KW-0406">Ion transport</keyword>
<feature type="binding site" evidence="17">
    <location>
        <position position="756"/>
    </location>
    <ligand>
        <name>L-glutamate</name>
        <dbReference type="ChEBI" id="CHEBI:29985"/>
    </ligand>
</feature>
<name>A0A814N5F4_9BILA</name>
<keyword evidence="4 21" id="KW-0812">Transmembrane</keyword>
<dbReference type="PANTHER" id="PTHR18966">
    <property type="entry name" value="IONOTROPIC GLUTAMATE RECEPTOR"/>
    <property type="match status" value="1"/>
</dbReference>
<keyword evidence="5 22" id="KW-0732">Signal</keyword>
<dbReference type="Pfam" id="PF10613">
    <property type="entry name" value="Lig_chan-Glu_bd"/>
    <property type="match status" value="2"/>
</dbReference>